<reference evidence="1 2" key="1">
    <citation type="submission" date="2019-07" db="EMBL/GenBank/DDBJ databases">
        <title>Draft Genome Sequences of Bacteroides pyogenes Strains Isolated from the Uterus Holstein Dairy Cows with Metritis.</title>
        <authorList>
            <person name="Cunha F."/>
            <person name="Galvao K.N."/>
            <person name="Jeon S.J."/>
            <person name="Jeong K.C."/>
        </authorList>
    </citation>
    <scope>NUCLEOTIDE SEQUENCE [LARGE SCALE GENOMIC DNA]</scope>
    <source>
        <strain evidence="1 2">KG-31</strain>
    </source>
</reference>
<dbReference type="EMBL" id="VKLW01000023">
    <property type="protein sequence ID" value="TYK32846.1"/>
    <property type="molecule type" value="Genomic_DNA"/>
</dbReference>
<dbReference type="Gene3D" id="2.60.40.2620">
    <property type="entry name" value="Fimbrillin-like"/>
    <property type="match status" value="1"/>
</dbReference>
<dbReference type="Proteomes" id="UP000324383">
    <property type="component" value="Unassembled WGS sequence"/>
</dbReference>
<dbReference type="InterPro" id="IPR042278">
    <property type="entry name" value="Mfa-like_1_N"/>
</dbReference>
<evidence type="ECO:0000313" key="1">
    <source>
        <dbReference type="EMBL" id="TYK32846.1"/>
    </source>
</evidence>
<dbReference type="InterPro" id="IPR025049">
    <property type="entry name" value="Mfa-like_1"/>
</dbReference>
<name>A0A5D3EB48_9BACE</name>
<dbReference type="PROSITE" id="PS51257">
    <property type="entry name" value="PROKAR_LIPOPROTEIN"/>
    <property type="match status" value="1"/>
</dbReference>
<dbReference type="AlphaFoldDB" id="A0A5D3EB48"/>
<dbReference type="InterPro" id="IPR013783">
    <property type="entry name" value="Ig-like_fold"/>
</dbReference>
<comment type="caution">
    <text evidence="1">The sequence shown here is derived from an EMBL/GenBank/DDBJ whole genome shotgun (WGS) entry which is preliminary data.</text>
</comment>
<accession>A0A5D3EB48</accession>
<keyword evidence="2" id="KW-1185">Reference proteome</keyword>
<protein>
    <submittedName>
        <fullName evidence="1">Fimbrillin family protein</fullName>
    </submittedName>
</protein>
<organism evidence="1 2">
    <name type="scientific">Bacteroides pyogenes</name>
    <dbReference type="NCBI Taxonomy" id="310300"/>
    <lineage>
        <taxon>Bacteria</taxon>
        <taxon>Pseudomonadati</taxon>
        <taxon>Bacteroidota</taxon>
        <taxon>Bacteroidia</taxon>
        <taxon>Bacteroidales</taxon>
        <taxon>Bacteroidaceae</taxon>
        <taxon>Bacteroides</taxon>
    </lineage>
</organism>
<dbReference type="RefSeq" id="WP_148730678.1">
    <property type="nucleotide sequence ID" value="NZ_VKLW01000023.1"/>
</dbReference>
<evidence type="ECO:0000313" key="2">
    <source>
        <dbReference type="Proteomes" id="UP000324383"/>
    </source>
</evidence>
<sequence>MRKLFYFFSLFALSCTSCTPERYISPSSEEELSYFTFETQVDTRTSVENSFDDGDEIGIFAVRRPSVTGGVGKLLPHSNLADNKRYIYQRGKLLPKSQSDLIYYRRGERVDFYAYYPYRSHIDPTSWDIQTIEDQSTLANFRSSDFLTAKNENFLGEYNKSKPVLLNFEHLMGRLRLELTGFPLLEEIFVSSINKGMSINLQTSRMEINPILGNVKMHPSIPNKSYDILIPPHSFPASKLNISIKYKSGEYISYKHLQDFSITSGKTSYLRLSKKQDVISYSDYILTVLPPIVNFPSQGGNFPLQIKSTRKKFRNGVFVEEENVPYTFTFDGGPGPFSISNNNILTASGNQTTEKITKKLVIKHAVAESSKSVTVVVTQKGKIKIETEI</sequence>
<dbReference type="CDD" id="cd13120">
    <property type="entry name" value="BF2867_like_N"/>
    <property type="match status" value="1"/>
</dbReference>
<dbReference type="Pfam" id="PF13149">
    <property type="entry name" value="Mfa_like_1"/>
    <property type="match status" value="1"/>
</dbReference>
<gene>
    <name evidence="1" type="ORF">FNJ60_10575</name>
</gene>
<dbReference type="Gene3D" id="2.60.40.10">
    <property type="entry name" value="Immunoglobulins"/>
    <property type="match status" value="1"/>
</dbReference>
<proteinExistence type="predicted"/>